<dbReference type="SUPFAM" id="SSF51556">
    <property type="entry name" value="Metallo-dependent hydrolases"/>
    <property type="match status" value="1"/>
</dbReference>
<dbReference type="Proteomes" id="UP000554342">
    <property type="component" value="Unassembled WGS sequence"/>
</dbReference>
<evidence type="ECO:0000256" key="5">
    <source>
        <dbReference type="PIRNR" id="PIRNR038994"/>
    </source>
</evidence>
<evidence type="ECO:0000256" key="3">
    <source>
        <dbReference type="ARBA" id="ARBA00022801"/>
    </source>
</evidence>
<accession>A0A840YXH5</accession>
<dbReference type="InterPro" id="IPR011059">
    <property type="entry name" value="Metal-dep_hydrolase_composite"/>
</dbReference>
<dbReference type="AlphaFoldDB" id="A0A840YXH5"/>
<proteinExistence type="inferred from homology"/>
<dbReference type="InterPro" id="IPR032466">
    <property type="entry name" value="Metal_Hydrolase"/>
</dbReference>
<evidence type="ECO:0000256" key="7">
    <source>
        <dbReference type="PIRSR" id="PIRSR038994-2"/>
    </source>
</evidence>
<dbReference type="RefSeq" id="WP_184002075.1">
    <property type="nucleotide sequence ID" value="NZ_BAABIF010000004.1"/>
</dbReference>
<gene>
    <name evidence="10" type="ORF">FHR23_001348</name>
</gene>
<feature type="domain" description="Amidohydrolase-related" evidence="9">
    <location>
        <begin position="50"/>
        <end position="373"/>
    </location>
</feature>
<feature type="binding site" evidence="7">
    <location>
        <position position="223"/>
    </location>
    <ligand>
        <name>substrate</name>
    </ligand>
</feature>
<evidence type="ECO:0000256" key="8">
    <source>
        <dbReference type="PIRSR" id="PIRSR038994-3"/>
    </source>
</evidence>
<dbReference type="EC" id="3.5.1.25" evidence="10"/>
<feature type="binding site" evidence="7">
    <location>
        <begin position="303"/>
        <end position="305"/>
    </location>
    <ligand>
        <name>substrate</name>
    </ligand>
</feature>
<evidence type="ECO:0000256" key="2">
    <source>
        <dbReference type="ARBA" id="ARBA00022723"/>
    </source>
</evidence>
<feature type="binding site" evidence="7">
    <location>
        <position position="247"/>
    </location>
    <ligand>
        <name>substrate</name>
    </ligand>
</feature>
<dbReference type="Gene3D" id="3.20.20.140">
    <property type="entry name" value="Metal-dependent hydrolases"/>
    <property type="match status" value="1"/>
</dbReference>
<dbReference type="GO" id="GO:0008448">
    <property type="term" value="F:N-acetylglucosamine-6-phosphate deacetylase activity"/>
    <property type="evidence" value="ECO:0007669"/>
    <property type="project" value="UniProtKB-EC"/>
</dbReference>
<dbReference type="Pfam" id="PF01979">
    <property type="entry name" value="Amidohydro_1"/>
    <property type="match status" value="1"/>
</dbReference>
<feature type="binding site" evidence="8">
    <location>
        <position position="127"/>
    </location>
    <ligand>
        <name>Zn(2+)</name>
        <dbReference type="ChEBI" id="CHEBI:29105"/>
    </ligand>
</feature>
<dbReference type="PANTHER" id="PTHR11113:SF14">
    <property type="entry name" value="N-ACETYLGLUCOSAMINE-6-PHOSPHATE DEACETYLASE"/>
    <property type="match status" value="1"/>
</dbReference>
<dbReference type="FunFam" id="3.20.20.140:FF:000004">
    <property type="entry name" value="N-acetylglucosamine-6-phosphate deacetylase"/>
    <property type="match status" value="1"/>
</dbReference>
<dbReference type="CDD" id="cd00854">
    <property type="entry name" value="NagA"/>
    <property type="match status" value="1"/>
</dbReference>
<keyword evidence="4 5" id="KW-0119">Carbohydrate metabolism</keyword>
<protein>
    <submittedName>
        <fullName evidence="10">N-acetylglucosamine-6-phosphate deacetylase</fullName>
        <ecNumber evidence="10">3.5.1.25</ecNumber>
    </submittedName>
</protein>
<evidence type="ECO:0000313" key="11">
    <source>
        <dbReference type="Proteomes" id="UP000554342"/>
    </source>
</evidence>
<dbReference type="PIRSF" id="PIRSF038994">
    <property type="entry name" value="NagA"/>
    <property type="match status" value="1"/>
</dbReference>
<dbReference type="GO" id="GO:0006046">
    <property type="term" value="P:N-acetylglucosamine catabolic process"/>
    <property type="evidence" value="ECO:0007669"/>
    <property type="project" value="TreeGrafter"/>
</dbReference>
<name>A0A840YXH5_9SPHN</name>
<evidence type="ECO:0000259" key="9">
    <source>
        <dbReference type="Pfam" id="PF01979"/>
    </source>
</evidence>
<comment type="caution">
    <text evidence="10">The sequence shown here is derived from an EMBL/GenBank/DDBJ whole genome shotgun (WGS) entry which is preliminary data.</text>
</comment>
<dbReference type="NCBIfam" id="TIGR00221">
    <property type="entry name" value="nagA"/>
    <property type="match status" value="1"/>
</dbReference>
<dbReference type="PANTHER" id="PTHR11113">
    <property type="entry name" value="N-ACETYLGLUCOSAMINE-6-PHOSPHATE DEACETYLASE"/>
    <property type="match status" value="1"/>
</dbReference>
<organism evidence="10 11">
    <name type="scientific">Stakelama sediminis</name>
    <dbReference type="NCBI Taxonomy" id="463200"/>
    <lineage>
        <taxon>Bacteria</taxon>
        <taxon>Pseudomonadati</taxon>
        <taxon>Pseudomonadota</taxon>
        <taxon>Alphaproteobacteria</taxon>
        <taxon>Sphingomonadales</taxon>
        <taxon>Sphingomonadaceae</taxon>
        <taxon>Stakelama</taxon>
    </lineage>
</organism>
<reference evidence="10 11" key="1">
    <citation type="submission" date="2020-08" db="EMBL/GenBank/DDBJ databases">
        <title>Genomic Encyclopedia of Type Strains, Phase IV (KMG-IV): sequencing the most valuable type-strain genomes for metagenomic binning, comparative biology and taxonomic classification.</title>
        <authorList>
            <person name="Goeker M."/>
        </authorList>
    </citation>
    <scope>NUCLEOTIDE SEQUENCE [LARGE SCALE GENOMIC DNA]</scope>
    <source>
        <strain evidence="10 11">DSM 27203</strain>
    </source>
</reference>
<keyword evidence="2 8" id="KW-0479">Metal-binding</keyword>
<keyword evidence="11" id="KW-1185">Reference proteome</keyword>
<dbReference type="SUPFAM" id="SSF51338">
    <property type="entry name" value="Composite domain of metallo-dependent hydrolases"/>
    <property type="match status" value="1"/>
</dbReference>
<evidence type="ECO:0000256" key="6">
    <source>
        <dbReference type="PIRSR" id="PIRSR038994-1"/>
    </source>
</evidence>
<dbReference type="EMBL" id="JACIJI010000001">
    <property type="protein sequence ID" value="MBB5718441.1"/>
    <property type="molecule type" value="Genomic_DNA"/>
</dbReference>
<feature type="binding site" evidence="8">
    <location>
        <position position="191"/>
    </location>
    <ligand>
        <name>Zn(2+)</name>
        <dbReference type="ChEBI" id="CHEBI:29105"/>
    </ligand>
</feature>
<dbReference type="InterPro" id="IPR006680">
    <property type="entry name" value="Amidohydro-rel"/>
</dbReference>
<evidence type="ECO:0000256" key="1">
    <source>
        <dbReference type="ARBA" id="ARBA00010716"/>
    </source>
</evidence>
<comment type="cofactor">
    <cofactor evidence="8">
        <name>a divalent metal cation</name>
        <dbReference type="ChEBI" id="CHEBI:60240"/>
    </cofactor>
    <text evidence="8">Binds 1 divalent metal cation per subunit.</text>
</comment>
<comment type="similarity">
    <text evidence="1 5">Belongs to the metallo-dependent hydrolases superfamily. NagA family.</text>
</comment>
<feature type="binding site" evidence="7">
    <location>
        <position position="138"/>
    </location>
    <ligand>
        <name>substrate</name>
    </ligand>
</feature>
<evidence type="ECO:0000313" key="10">
    <source>
        <dbReference type="EMBL" id="MBB5718441.1"/>
    </source>
</evidence>
<feature type="active site" description="Proton donor/acceptor" evidence="6">
    <location>
        <position position="270"/>
    </location>
</feature>
<dbReference type="GO" id="GO:0046872">
    <property type="term" value="F:metal ion binding"/>
    <property type="evidence" value="ECO:0007669"/>
    <property type="project" value="UniProtKB-KW"/>
</dbReference>
<dbReference type="InterPro" id="IPR003764">
    <property type="entry name" value="GlcNAc_6-P_deAcase"/>
</dbReference>
<evidence type="ECO:0000256" key="4">
    <source>
        <dbReference type="ARBA" id="ARBA00023277"/>
    </source>
</evidence>
<feature type="binding site" evidence="7">
    <location>
        <begin position="215"/>
        <end position="216"/>
    </location>
    <ligand>
        <name>substrate</name>
    </ligand>
</feature>
<dbReference type="Gene3D" id="2.30.40.10">
    <property type="entry name" value="Urease, subunit C, domain 1"/>
    <property type="match status" value="1"/>
</dbReference>
<keyword evidence="3 5" id="KW-0378">Hydrolase</keyword>
<sequence>MTIAFVNGQIMLPAGFRDDVCVVLDNGRICDIAATAPAGARIVDLAGKKLLPGFLDVQVNGGGGRLFNDDPSVDTIAAIAAAHRRFGTTNILPTLISDDLDVVERGIRAVDAAIEAGVPGILGIHIEGPFLSKERHGIHLESKIRALEDRFVDLLTSAKHGRTLVTLAPDNATPTQIERLVAAGVIVSAGHSNAAYEVVQEAFRAGVTGVTHLFNAMSQLVNRAPGMVGAALESDQVYAGIIVDGHHVHPASLRVALRAKGPRRLMLVTDAMPSVGSDQADFLLQGRRIHRDGDMLKDGDGVLAGSTLTMARAVANLVDQTGIALDQAVTMASAVPAEFLGLAGETGSIAIGHRADLIAVTDDFTVSESWIGGVPTGIDADSTAIPG</sequence>
<feature type="binding site" evidence="8">
    <location>
        <position position="212"/>
    </location>
    <ligand>
        <name>Zn(2+)</name>
        <dbReference type="ChEBI" id="CHEBI:29105"/>
    </ligand>
</feature>